<evidence type="ECO:0000313" key="1">
    <source>
        <dbReference type="EMBL" id="MDB8741185.1"/>
    </source>
</evidence>
<accession>A0AAW6DYA7</accession>
<gene>
    <name evidence="1" type="ORF">PNV70_03770</name>
</gene>
<proteinExistence type="predicted"/>
<organism evidence="1 2">
    <name type="scientific">Ruminococcus bicirculans</name>
    <name type="common">ex Wegman et al. 2014</name>
    <dbReference type="NCBI Taxonomy" id="1160721"/>
    <lineage>
        <taxon>Bacteria</taxon>
        <taxon>Bacillati</taxon>
        <taxon>Bacillota</taxon>
        <taxon>Clostridia</taxon>
        <taxon>Eubacteriales</taxon>
        <taxon>Oscillospiraceae</taxon>
        <taxon>Ruminococcus</taxon>
    </lineage>
</organism>
<comment type="caution">
    <text evidence="1">The sequence shown here is derived from an EMBL/GenBank/DDBJ whole genome shotgun (WGS) entry which is preliminary data.</text>
</comment>
<protein>
    <submittedName>
        <fullName evidence="1">Uncharacterized protein</fullName>
    </submittedName>
</protein>
<sequence>MTQFDGEKEHIGSKIHANHNCKFFVNISAFLSHFFNFHGSKVRGCVRTVVQLQFPYKVGKIREPQAQFEKRPIRAVSKPASTALAHYKFEI</sequence>
<dbReference type="EMBL" id="JAQMLS010000002">
    <property type="protein sequence ID" value="MDB8741185.1"/>
    <property type="molecule type" value="Genomic_DNA"/>
</dbReference>
<dbReference type="Proteomes" id="UP001211421">
    <property type="component" value="Unassembled WGS sequence"/>
</dbReference>
<dbReference type="AlphaFoldDB" id="A0AAW6DYA7"/>
<reference evidence="1" key="1">
    <citation type="submission" date="2023-01" db="EMBL/GenBank/DDBJ databases">
        <title>Human gut microbiome strain richness.</title>
        <authorList>
            <person name="Chen-Liaw A."/>
        </authorList>
    </citation>
    <scope>NUCLEOTIDE SEQUENCE</scope>
    <source>
        <strain evidence="1">D59st1_B8_D59t2_181005</strain>
    </source>
</reference>
<evidence type="ECO:0000313" key="2">
    <source>
        <dbReference type="Proteomes" id="UP001211421"/>
    </source>
</evidence>
<name>A0AAW6DYA7_9FIRM</name>